<dbReference type="EMBL" id="JAIVGD010000002">
    <property type="protein sequence ID" value="KAH0778780.1"/>
    <property type="molecule type" value="Genomic_DNA"/>
</dbReference>
<accession>A0ABQ7WDF6</accession>
<dbReference type="InterPro" id="IPR008906">
    <property type="entry name" value="HATC_C_dom"/>
</dbReference>
<evidence type="ECO:0000313" key="2">
    <source>
        <dbReference type="EMBL" id="KAH0778780.1"/>
    </source>
</evidence>
<protein>
    <recommendedName>
        <fullName evidence="1">HAT C-terminal dimerisation domain-containing protein</fullName>
    </recommendedName>
</protein>
<dbReference type="InterPro" id="IPR012337">
    <property type="entry name" value="RNaseH-like_sf"/>
</dbReference>
<reference evidence="2 3" key="1">
    <citation type="journal article" date="2021" name="bioRxiv">
        <title>Chromosome-scale and haplotype-resolved genome assembly of a tetraploid potato cultivar.</title>
        <authorList>
            <person name="Sun H."/>
            <person name="Jiao W.-B."/>
            <person name="Krause K."/>
            <person name="Campoy J.A."/>
            <person name="Goel M."/>
            <person name="Folz-Donahue K."/>
            <person name="Kukat C."/>
            <person name="Huettel B."/>
            <person name="Schneeberger K."/>
        </authorList>
    </citation>
    <scope>NUCLEOTIDE SEQUENCE [LARGE SCALE GENOMIC DNA]</scope>
    <source>
        <strain evidence="2">SolTubOtavaFocal</strain>
        <tissue evidence="2">Leaves</tissue>
    </source>
</reference>
<gene>
    <name evidence="2" type="ORF">KY290_005207</name>
</gene>
<organism evidence="2 3">
    <name type="scientific">Solanum tuberosum</name>
    <name type="common">Potato</name>
    <dbReference type="NCBI Taxonomy" id="4113"/>
    <lineage>
        <taxon>Eukaryota</taxon>
        <taxon>Viridiplantae</taxon>
        <taxon>Streptophyta</taxon>
        <taxon>Embryophyta</taxon>
        <taxon>Tracheophyta</taxon>
        <taxon>Spermatophyta</taxon>
        <taxon>Magnoliopsida</taxon>
        <taxon>eudicotyledons</taxon>
        <taxon>Gunneridae</taxon>
        <taxon>Pentapetalae</taxon>
        <taxon>asterids</taxon>
        <taxon>lamiids</taxon>
        <taxon>Solanales</taxon>
        <taxon>Solanaceae</taxon>
        <taxon>Solanoideae</taxon>
        <taxon>Solaneae</taxon>
        <taxon>Solanum</taxon>
    </lineage>
</organism>
<keyword evidence="3" id="KW-1185">Reference proteome</keyword>
<dbReference type="PANTHER" id="PTHR32166:SF81">
    <property type="entry name" value="OS06G0658400 PROTEIN"/>
    <property type="match status" value="1"/>
</dbReference>
<dbReference type="PANTHER" id="PTHR32166">
    <property type="entry name" value="OSJNBA0013A04.12 PROTEIN"/>
    <property type="match status" value="1"/>
</dbReference>
<feature type="domain" description="HAT C-terminal dimerisation" evidence="1">
    <location>
        <begin position="132"/>
        <end position="202"/>
    </location>
</feature>
<dbReference type="Pfam" id="PF05699">
    <property type="entry name" value="Dimer_Tnp_hAT"/>
    <property type="match status" value="1"/>
</dbReference>
<evidence type="ECO:0000259" key="1">
    <source>
        <dbReference type="Pfam" id="PF05699"/>
    </source>
</evidence>
<proteinExistence type="predicted"/>
<name>A0ABQ7WDF6_SOLTU</name>
<evidence type="ECO:0000313" key="3">
    <source>
        <dbReference type="Proteomes" id="UP000826656"/>
    </source>
</evidence>
<dbReference type="SUPFAM" id="SSF53098">
    <property type="entry name" value="Ribonuclease H-like"/>
    <property type="match status" value="1"/>
</dbReference>
<dbReference type="Proteomes" id="UP000826656">
    <property type="component" value="Unassembled WGS sequence"/>
</dbReference>
<comment type="caution">
    <text evidence="2">The sequence shown here is derived from an EMBL/GenBank/DDBJ whole genome shotgun (WGS) entry which is preliminary data.</text>
</comment>
<sequence>MNDEKWNSIDYSLKFTKPIVDMLRSVDIDGSKLHLIDEMWDSMIEKVKKVIFEHEEENLISGRSNFFYTIYDILVVRWNKSNTPLHCMAFFDSQILSRIMASSREWDSRQAPNEDREISSNRIKCFQSGSGYFGEPHVIEATMYEDPPLSWWVNHGVSAPLLQQLADKLFIQPTSSSCCERNWSENQFDIDETTNGLTELSIDEPQLKGVVFKEEVEEDAEEWPT</sequence>